<feature type="domain" description="ABC transmembrane type-1" evidence="9">
    <location>
        <begin position="69"/>
        <end position="273"/>
    </location>
</feature>
<evidence type="ECO:0000256" key="3">
    <source>
        <dbReference type="ARBA" id="ARBA00022448"/>
    </source>
</evidence>
<dbReference type="PANTHER" id="PTHR42929:SF5">
    <property type="entry name" value="ABC TRANSPORTER PERMEASE PROTEIN"/>
    <property type="match status" value="1"/>
</dbReference>
<dbReference type="CDD" id="cd06261">
    <property type="entry name" value="TM_PBP2"/>
    <property type="match status" value="1"/>
</dbReference>
<dbReference type="InterPro" id="IPR035906">
    <property type="entry name" value="MetI-like_sf"/>
</dbReference>
<keyword evidence="3 8" id="KW-0813">Transport</keyword>
<comment type="similarity">
    <text evidence="2">Belongs to the binding-protein-dependent transport system permease family. CysTW subfamily.</text>
</comment>
<keyword evidence="5 8" id="KW-0812">Transmembrane</keyword>
<dbReference type="PROSITE" id="PS50928">
    <property type="entry name" value="ABC_TM1"/>
    <property type="match status" value="1"/>
</dbReference>
<feature type="transmembrane region" description="Helical" evidence="8">
    <location>
        <begin position="147"/>
        <end position="172"/>
    </location>
</feature>
<feature type="transmembrane region" description="Helical" evidence="8">
    <location>
        <begin position="200"/>
        <end position="225"/>
    </location>
</feature>
<sequence length="292" mass="30808">MAVAAVTQGRQRRRARWSGPGLLVPALVLMGFAVLAPLAMSFWRSLTDPSFGLSHYTDLFTDGITLTIVGRTLMTSLIVTLGTVILGYPFAYLMTRVGTTMRILMLTAVLVPFWTSMTARNFAWLILVQRGGPVDKMFSAVGIDGVVLHGTVAGVAVAMIQVMLPFMVLPLYSHMAGIDRKLLLAAQALGSTPIRAFRKVFLPLSVGGVVSGSILVFALSFGFYVTPAILGSPQQSLVAQLLGQRTLQLLDFAAAGALGIVVLLFTLALVTVANRLGGSVSALGGASVAKGK</sequence>
<accession>A0ABY4YRM2</accession>
<keyword evidence="11" id="KW-1185">Reference proteome</keyword>
<dbReference type="Pfam" id="PF00528">
    <property type="entry name" value="BPD_transp_1"/>
    <property type="match status" value="1"/>
</dbReference>
<dbReference type="Proteomes" id="UP001056455">
    <property type="component" value="Chromosome"/>
</dbReference>
<evidence type="ECO:0000256" key="8">
    <source>
        <dbReference type="RuleBase" id="RU363032"/>
    </source>
</evidence>
<evidence type="ECO:0000256" key="7">
    <source>
        <dbReference type="ARBA" id="ARBA00023136"/>
    </source>
</evidence>
<protein>
    <submittedName>
        <fullName evidence="10">ABC transporter permease</fullName>
    </submittedName>
</protein>
<keyword evidence="6 8" id="KW-1133">Transmembrane helix</keyword>
<evidence type="ECO:0000256" key="6">
    <source>
        <dbReference type="ARBA" id="ARBA00022989"/>
    </source>
</evidence>
<gene>
    <name evidence="10" type="ORF">NF556_15530</name>
</gene>
<evidence type="ECO:0000259" key="9">
    <source>
        <dbReference type="PROSITE" id="PS50928"/>
    </source>
</evidence>
<reference evidence="10" key="1">
    <citation type="submission" date="2022-06" db="EMBL/GenBank/DDBJ databases">
        <title>Ornithinimicrobium HY1793.</title>
        <authorList>
            <person name="Huang Y."/>
        </authorList>
    </citation>
    <scope>NUCLEOTIDE SEQUENCE</scope>
    <source>
        <strain evidence="10">HY1793</strain>
    </source>
</reference>
<comment type="subcellular location">
    <subcellularLocation>
        <location evidence="1 8">Cell membrane</location>
        <topology evidence="1 8">Multi-pass membrane protein</topology>
    </subcellularLocation>
</comment>
<dbReference type="Gene3D" id="1.10.3720.10">
    <property type="entry name" value="MetI-like"/>
    <property type="match status" value="1"/>
</dbReference>
<dbReference type="InterPro" id="IPR000515">
    <property type="entry name" value="MetI-like"/>
</dbReference>
<keyword evidence="4" id="KW-1003">Cell membrane</keyword>
<evidence type="ECO:0000256" key="2">
    <source>
        <dbReference type="ARBA" id="ARBA00007069"/>
    </source>
</evidence>
<keyword evidence="7 8" id="KW-0472">Membrane</keyword>
<feature type="transmembrane region" description="Helical" evidence="8">
    <location>
        <begin position="103"/>
        <end position="127"/>
    </location>
</feature>
<evidence type="ECO:0000313" key="10">
    <source>
        <dbReference type="EMBL" id="USQ79023.1"/>
    </source>
</evidence>
<dbReference type="SUPFAM" id="SSF161098">
    <property type="entry name" value="MetI-like"/>
    <property type="match status" value="1"/>
</dbReference>
<dbReference type="PANTHER" id="PTHR42929">
    <property type="entry name" value="INNER MEMBRANE ABC TRANSPORTER PERMEASE PROTEIN YDCU-RELATED-RELATED"/>
    <property type="match status" value="1"/>
</dbReference>
<evidence type="ECO:0000256" key="5">
    <source>
        <dbReference type="ARBA" id="ARBA00022692"/>
    </source>
</evidence>
<dbReference type="EMBL" id="CP099489">
    <property type="protein sequence ID" value="USQ79023.1"/>
    <property type="molecule type" value="Genomic_DNA"/>
</dbReference>
<proteinExistence type="inferred from homology"/>
<name>A0ABY4YRM2_9MICO</name>
<dbReference type="RefSeq" id="WP_252591932.1">
    <property type="nucleotide sequence ID" value="NZ_CP099489.1"/>
</dbReference>
<evidence type="ECO:0000313" key="11">
    <source>
        <dbReference type="Proteomes" id="UP001056455"/>
    </source>
</evidence>
<organism evidence="10 11">
    <name type="scientific">Ornithinimicrobium faecis</name>
    <dbReference type="NCBI Taxonomy" id="2934158"/>
    <lineage>
        <taxon>Bacteria</taxon>
        <taxon>Bacillati</taxon>
        <taxon>Actinomycetota</taxon>
        <taxon>Actinomycetes</taxon>
        <taxon>Micrococcales</taxon>
        <taxon>Ornithinimicrobiaceae</taxon>
        <taxon>Ornithinimicrobium</taxon>
    </lineage>
</organism>
<feature type="transmembrane region" description="Helical" evidence="8">
    <location>
        <begin position="63"/>
        <end position="91"/>
    </location>
</feature>
<feature type="transmembrane region" description="Helical" evidence="8">
    <location>
        <begin position="252"/>
        <end position="273"/>
    </location>
</feature>
<feature type="transmembrane region" description="Helical" evidence="8">
    <location>
        <begin position="21"/>
        <end position="43"/>
    </location>
</feature>
<evidence type="ECO:0000256" key="4">
    <source>
        <dbReference type="ARBA" id="ARBA00022475"/>
    </source>
</evidence>
<evidence type="ECO:0000256" key="1">
    <source>
        <dbReference type="ARBA" id="ARBA00004651"/>
    </source>
</evidence>